<feature type="compositionally biased region" description="Basic and acidic residues" evidence="1">
    <location>
        <begin position="169"/>
        <end position="218"/>
    </location>
</feature>
<dbReference type="EMBL" id="VBQZ03000198">
    <property type="protein sequence ID" value="MXQ97594.1"/>
    <property type="molecule type" value="Genomic_DNA"/>
</dbReference>
<evidence type="ECO:0000313" key="2">
    <source>
        <dbReference type="EMBL" id="MXQ97594.1"/>
    </source>
</evidence>
<comment type="caution">
    <text evidence="2">The sequence shown here is derived from an EMBL/GenBank/DDBJ whole genome shotgun (WGS) entry which is preliminary data.</text>
</comment>
<organism evidence="2 3">
    <name type="scientific">Bos mutus</name>
    <name type="common">wild yak</name>
    <dbReference type="NCBI Taxonomy" id="72004"/>
    <lineage>
        <taxon>Eukaryota</taxon>
        <taxon>Metazoa</taxon>
        <taxon>Chordata</taxon>
        <taxon>Craniata</taxon>
        <taxon>Vertebrata</taxon>
        <taxon>Euteleostomi</taxon>
        <taxon>Mammalia</taxon>
        <taxon>Eutheria</taxon>
        <taxon>Laurasiatheria</taxon>
        <taxon>Artiodactyla</taxon>
        <taxon>Ruminantia</taxon>
        <taxon>Pecora</taxon>
        <taxon>Bovidae</taxon>
        <taxon>Bovinae</taxon>
        <taxon>Bos</taxon>
    </lineage>
</organism>
<evidence type="ECO:0000313" key="3">
    <source>
        <dbReference type="Proteomes" id="UP000322234"/>
    </source>
</evidence>
<feature type="region of interest" description="Disordered" evidence="1">
    <location>
        <begin position="74"/>
        <end position="224"/>
    </location>
</feature>
<gene>
    <name evidence="2" type="ORF">E5288_WYG019100</name>
</gene>
<dbReference type="AlphaFoldDB" id="A0A6B0SCF6"/>
<accession>A0A6B0SCF6</accession>
<name>A0A6B0SCF6_9CETA</name>
<evidence type="ECO:0000256" key="1">
    <source>
        <dbReference type="SAM" id="MobiDB-lite"/>
    </source>
</evidence>
<feature type="region of interest" description="Disordered" evidence="1">
    <location>
        <begin position="22"/>
        <end position="59"/>
    </location>
</feature>
<feature type="compositionally biased region" description="Basic and acidic residues" evidence="1">
    <location>
        <begin position="147"/>
        <end position="162"/>
    </location>
</feature>
<protein>
    <submittedName>
        <fullName evidence="2">Uncharacterized protein</fullName>
    </submittedName>
</protein>
<reference evidence="2" key="1">
    <citation type="submission" date="2019-10" db="EMBL/GenBank/DDBJ databases">
        <title>The sequence and de novo assembly of the wild yak genome.</title>
        <authorList>
            <person name="Liu Y."/>
        </authorList>
    </citation>
    <scope>NUCLEOTIDE SEQUENCE [LARGE SCALE GENOMIC DNA]</scope>
    <source>
        <strain evidence="2">WY2019</strain>
    </source>
</reference>
<sequence length="224" mass="23550">MDARGPLSPRASAFSIASLVAAEATERTTHPAPGSSEPVKPLGSPAGMHFSTVTRDMEGEPPRCVWAEACQTPAPGAQAKRARGIGADGKGSTGGVSARLPAWTLGRRGRAASCPNPAPPSPGDPAAEIRAAEPRAEEGVGGQRGTGETDQRELAAGDRELGEVGGQEESPREPGDSEKQRETAGGDGRRKRAGEKERKTEHPKGEREKETKRPEPKRSVRRRS</sequence>
<proteinExistence type="predicted"/>
<keyword evidence="3" id="KW-1185">Reference proteome</keyword>
<dbReference type="Proteomes" id="UP000322234">
    <property type="component" value="Unassembled WGS sequence"/>
</dbReference>